<sequence length="79" mass="9270">MWNIFSILLIIFVVYCVVKEFRERQEITDFLNDKSNVLKVNAIIQNHTDDKMAVDKIKDDFNLNNAVATDIFAFVQKMN</sequence>
<evidence type="ECO:0000313" key="2">
    <source>
        <dbReference type="Proteomes" id="UP000831859"/>
    </source>
</evidence>
<proteinExistence type="predicted"/>
<protein>
    <submittedName>
        <fullName evidence="1">Uncharacterized protein</fullName>
    </submittedName>
</protein>
<accession>A0ABY4PGP3</accession>
<dbReference type="Proteomes" id="UP000831859">
    <property type="component" value="Chromosome"/>
</dbReference>
<dbReference type="EMBL" id="CP093362">
    <property type="protein sequence ID" value="UQS84805.1"/>
    <property type="molecule type" value="Genomic_DNA"/>
</dbReference>
<keyword evidence="2" id="KW-1185">Reference proteome</keyword>
<dbReference type="RefSeq" id="WP_249510788.1">
    <property type="nucleotide sequence ID" value="NZ_CP093362.1"/>
</dbReference>
<evidence type="ECO:0000313" key="1">
    <source>
        <dbReference type="EMBL" id="UQS84805.1"/>
    </source>
</evidence>
<reference evidence="1 2" key="1">
    <citation type="journal article" date="2022" name="Int. J. Syst. Evol. Microbiol.">
        <title>Apilactobacillus apisilvae sp. nov., Nicolia spurrieriana gen. nov. sp. nov., Bombilactobacillus folatiphilus sp. nov. and Bombilactobacillus thymidiniphilus sp. nov., four new lactic acid bacterial isolates from stingless bees Tetragonula carbonaria and Austroplebeia australis.</title>
        <authorList>
            <person name="Oliphant S.A."/>
            <person name="Watson-Haigh N.S."/>
            <person name="Sumby K.M."/>
            <person name="Gardner J."/>
            <person name="Groom S."/>
            <person name="Jiranek V."/>
        </authorList>
    </citation>
    <scope>NUCLEOTIDE SEQUENCE [LARGE SCALE GENOMIC DNA]</scope>
    <source>
        <strain evidence="1 2">SG5_A10</strain>
    </source>
</reference>
<name>A0ABY4PGP3_9LACO</name>
<gene>
    <name evidence="1" type="ORF">MOO46_06045</name>
</gene>
<organism evidence="1 2">
    <name type="scientific">Apilactobacillus apisilvae</name>
    <dbReference type="NCBI Taxonomy" id="2923364"/>
    <lineage>
        <taxon>Bacteria</taxon>
        <taxon>Bacillati</taxon>
        <taxon>Bacillota</taxon>
        <taxon>Bacilli</taxon>
        <taxon>Lactobacillales</taxon>
        <taxon>Lactobacillaceae</taxon>
        <taxon>Apilactobacillus</taxon>
    </lineage>
</organism>